<dbReference type="EMBL" id="QTSX02006212">
    <property type="protein sequence ID" value="KAJ9055873.1"/>
    <property type="molecule type" value="Genomic_DNA"/>
</dbReference>
<protein>
    <submittedName>
        <fullName evidence="1">Uncharacterized protein</fullName>
    </submittedName>
</protein>
<name>A0ACC2S0P4_9FUNG</name>
<sequence length="63" mass="6949">MSCLTLQASANTRDSSYYTLPPNFKPSDDCVACPSYYDSPIPLCENVYFAACHLLHAAFNVNP</sequence>
<evidence type="ECO:0000313" key="2">
    <source>
        <dbReference type="Proteomes" id="UP001165960"/>
    </source>
</evidence>
<evidence type="ECO:0000313" key="1">
    <source>
        <dbReference type="EMBL" id="KAJ9055873.1"/>
    </source>
</evidence>
<gene>
    <name evidence="1" type="ORF">DSO57_1038801</name>
</gene>
<dbReference type="Proteomes" id="UP001165960">
    <property type="component" value="Unassembled WGS sequence"/>
</dbReference>
<reference evidence="1" key="1">
    <citation type="submission" date="2022-04" db="EMBL/GenBank/DDBJ databases">
        <title>Genome of the entomopathogenic fungus Entomophthora muscae.</title>
        <authorList>
            <person name="Elya C."/>
            <person name="Lovett B.R."/>
            <person name="Lee E."/>
            <person name="Macias A.M."/>
            <person name="Hajek A.E."/>
            <person name="De Bivort B.L."/>
            <person name="Kasson M.T."/>
            <person name="De Fine Licht H.H."/>
            <person name="Stajich J.E."/>
        </authorList>
    </citation>
    <scope>NUCLEOTIDE SEQUENCE</scope>
    <source>
        <strain evidence="1">Berkeley</strain>
    </source>
</reference>
<proteinExistence type="predicted"/>
<keyword evidence="2" id="KW-1185">Reference proteome</keyword>
<organism evidence="1 2">
    <name type="scientific">Entomophthora muscae</name>
    <dbReference type="NCBI Taxonomy" id="34485"/>
    <lineage>
        <taxon>Eukaryota</taxon>
        <taxon>Fungi</taxon>
        <taxon>Fungi incertae sedis</taxon>
        <taxon>Zoopagomycota</taxon>
        <taxon>Entomophthoromycotina</taxon>
        <taxon>Entomophthoromycetes</taxon>
        <taxon>Entomophthorales</taxon>
        <taxon>Entomophthoraceae</taxon>
        <taxon>Entomophthora</taxon>
    </lineage>
</organism>
<accession>A0ACC2S0P4</accession>
<comment type="caution">
    <text evidence="1">The sequence shown here is derived from an EMBL/GenBank/DDBJ whole genome shotgun (WGS) entry which is preliminary data.</text>
</comment>